<dbReference type="InterPro" id="IPR039420">
    <property type="entry name" value="WalR-like"/>
</dbReference>
<proteinExistence type="predicted"/>
<dbReference type="PROSITE" id="PS51755">
    <property type="entry name" value="OMPR_PHOB"/>
    <property type="match status" value="1"/>
</dbReference>
<dbReference type="OrthoDB" id="9802426at2"/>
<keyword evidence="1 6" id="KW-0597">Phosphoprotein</keyword>
<evidence type="ECO:0000256" key="2">
    <source>
        <dbReference type="ARBA" id="ARBA00023012"/>
    </source>
</evidence>
<dbReference type="GO" id="GO:0005829">
    <property type="term" value="C:cytosol"/>
    <property type="evidence" value="ECO:0007669"/>
    <property type="project" value="TreeGrafter"/>
</dbReference>
<keyword evidence="3" id="KW-0805">Transcription regulation</keyword>
<evidence type="ECO:0000259" key="8">
    <source>
        <dbReference type="PROSITE" id="PS50110"/>
    </source>
</evidence>
<evidence type="ECO:0000256" key="1">
    <source>
        <dbReference type="ARBA" id="ARBA00022553"/>
    </source>
</evidence>
<dbReference type="CDD" id="cd00383">
    <property type="entry name" value="trans_reg_C"/>
    <property type="match status" value="1"/>
</dbReference>
<dbReference type="InterPro" id="IPR001867">
    <property type="entry name" value="OmpR/PhoB-type_DNA-bd"/>
</dbReference>
<dbReference type="FunFam" id="1.10.10.10:FF:000005">
    <property type="entry name" value="Two-component system response regulator"/>
    <property type="match status" value="1"/>
</dbReference>
<gene>
    <name evidence="10" type="ORF">SAMN06295920_104139</name>
</gene>
<dbReference type="Gene3D" id="6.10.250.690">
    <property type="match status" value="1"/>
</dbReference>
<dbReference type="GO" id="GO:0032993">
    <property type="term" value="C:protein-DNA complex"/>
    <property type="evidence" value="ECO:0007669"/>
    <property type="project" value="TreeGrafter"/>
</dbReference>
<evidence type="ECO:0000256" key="7">
    <source>
        <dbReference type="PROSITE-ProRule" id="PRU01091"/>
    </source>
</evidence>
<evidence type="ECO:0000256" key="3">
    <source>
        <dbReference type="ARBA" id="ARBA00023015"/>
    </source>
</evidence>
<dbReference type="EMBL" id="FUYM01000004">
    <property type="protein sequence ID" value="SKB60360.1"/>
    <property type="molecule type" value="Genomic_DNA"/>
</dbReference>
<dbReference type="Proteomes" id="UP000189818">
    <property type="component" value="Unassembled WGS sequence"/>
</dbReference>
<evidence type="ECO:0000259" key="9">
    <source>
        <dbReference type="PROSITE" id="PS51755"/>
    </source>
</evidence>
<evidence type="ECO:0000313" key="11">
    <source>
        <dbReference type="Proteomes" id="UP000189818"/>
    </source>
</evidence>
<feature type="domain" description="Response regulatory" evidence="8">
    <location>
        <begin position="2"/>
        <end position="116"/>
    </location>
</feature>
<dbReference type="GO" id="GO:0000976">
    <property type="term" value="F:transcription cis-regulatory region binding"/>
    <property type="evidence" value="ECO:0007669"/>
    <property type="project" value="TreeGrafter"/>
</dbReference>
<keyword evidence="11" id="KW-1185">Reference proteome</keyword>
<dbReference type="InterPro" id="IPR011006">
    <property type="entry name" value="CheY-like_superfamily"/>
</dbReference>
<dbReference type="Pfam" id="PF00486">
    <property type="entry name" value="Trans_reg_C"/>
    <property type="match status" value="1"/>
</dbReference>
<evidence type="ECO:0000313" key="10">
    <source>
        <dbReference type="EMBL" id="SKB60360.1"/>
    </source>
</evidence>
<keyword evidence="2" id="KW-0902">Two-component regulatory system</keyword>
<keyword evidence="4 7" id="KW-0238">DNA-binding</keyword>
<feature type="DNA-binding region" description="OmpR/PhoB-type" evidence="7">
    <location>
        <begin position="125"/>
        <end position="223"/>
    </location>
</feature>
<organism evidence="10 11">
    <name type="scientific">Rhizorhabdus histidinilytica</name>
    <dbReference type="NCBI Taxonomy" id="439228"/>
    <lineage>
        <taxon>Bacteria</taxon>
        <taxon>Pseudomonadati</taxon>
        <taxon>Pseudomonadota</taxon>
        <taxon>Alphaproteobacteria</taxon>
        <taxon>Sphingomonadales</taxon>
        <taxon>Sphingomonadaceae</taxon>
        <taxon>Rhizorhabdus</taxon>
    </lineage>
</organism>
<dbReference type="InterPro" id="IPR036388">
    <property type="entry name" value="WH-like_DNA-bd_sf"/>
</dbReference>
<dbReference type="GO" id="GO:0000156">
    <property type="term" value="F:phosphorelay response regulator activity"/>
    <property type="evidence" value="ECO:0007669"/>
    <property type="project" value="TreeGrafter"/>
</dbReference>
<dbReference type="Pfam" id="PF00072">
    <property type="entry name" value="Response_reg"/>
    <property type="match status" value="1"/>
</dbReference>
<protein>
    <submittedName>
        <fullName evidence="10">Two-component system, OmpR family, response regulator</fullName>
    </submittedName>
</protein>
<dbReference type="AlphaFoldDB" id="A0A1T5CMH9"/>
<evidence type="ECO:0000256" key="4">
    <source>
        <dbReference type="ARBA" id="ARBA00023125"/>
    </source>
</evidence>
<dbReference type="SUPFAM" id="SSF52172">
    <property type="entry name" value="CheY-like"/>
    <property type="match status" value="1"/>
</dbReference>
<dbReference type="Gene3D" id="1.10.10.10">
    <property type="entry name" value="Winged helix-like DNA-binding domain superfamily/Winged helix DNA-binding domain"/>
    <property type="match status" value="1"/>
</dbReference>
<evidence type="ECO:0000256" key="6">
    <source>
        <dbReference type="PROSITE-ProRule" id="PRU00169"/>
    </source>
</evidence>
<reference evidence="11" key="1">
    <citation type="submission" date="2017-02" db="EMBL/GenBank/DDBJ databases">
        <authorList>
            <person name="Varghese N."/>
            <person name="Submissions S."/>
        </authorList>
    </citation>
    <scope>NUCLEOTIDE SEQUENCE [LARGE SCALE GENOMIC DNA]</scope>
    <source>
        <strain evidence="11">UM2</strain>
    </source>
</reference>
<dbReference type="PROSITE" id="PS50110">
    <property type="entry name" value="RESPONSE_REGULATORY"/>
    <property type="match status" value="1"/>
</dbReference>
<dbReference type="SMART" id="SM00448">
    <property type="entry name" value="REC"/>
    <property type="match status" value="1"/>
</dbReference>
<keyword evidence="5" id="KW-0804">Transcription</keyword>
<sequence>MHVLLIEDDPRVADHVGKGLCEAGHIVESAADGREGLLRAAAESFDVIVLDRMLPQVDGLKILQTIRATGDTTPVLILSALGDVDERIRGLRAGGDDYLPKPFALSELVARVEALGRRGPAIAEATELRSGDLAIDLLGRTVTRAGRRIDLTQREFRILEYLVRNAGRVVTRSMLLEHVWDYNFDPQTNIIDQHVSRLRQKLDRGFDTPLIETVRGTGYVVRPAA</sequence>
<feature type="modified residue" description="4-aspartylphosphate" evidence="6">
    <location>
        <position position="51"/>
    </location>
</feature>
<dbReference type="STRING" id="439228.SAMN06295920_104139"/>
<feature type="domain" description="OmpR/PhoB-type" evidence="9">
    <location>
        <begin position="125"/>
        <end position="223"/>
    </location>
</feature>
<dbReference type="SMART" id="SM00862">
    <property type="entry name" value="Trans_reg_C"/>
    <property type="match status" value="1"/>
</dbReference>
<dbReference type="PANTHER" id="PTHR48111:SF76">
    <property type="entry name" value="TWO-COMPONENT RESPONSE REGULATOR"/>
    <property type="match status" value="1"/>
</dbReference>
<evidence type="ECO:0000256" key="5">
    <source>
        <dbReference type="ARBA" id="ARBA00023163"/>
    </source>
</evidence>
<dbReference type="Gene3D" id="3.40.50.2300">
    <property type="match status" value="1"/>
</dbReference>
<dbReference type="CDD" id="cd19935">
    <property type="entry name" value="REC_OmpR_CusR-like"/>
    <property type="match status" value="1"/>
</dbReference>
<name>A0A1T5CMH9_9SPHN</name>
<dbReference type="InterPro" id="IPR001789">
    <property type="entry name" value="Sig_transdc_resp-reg_receiver"/>
</dbReference>
<dbReference type="GO" id="GO:0006355">
    <property type="term" value="P:regulation of DNA-templated transcription"/>
    <property type="evidence" value="ECO:0007669"/>
    <property type="project" value="InterPro"/>
</dbReference>
<dbReference type="PANTHER" id="PTHR48111">
    <property type="entry name" value="REGULATOR OF RPOS"/>
    <property type="match status" value="1"/>
</dbReference>
<dbReference type="RefSeq" id="WP_079648052.1">
    <property type="nucleotide sequence ID" value="NZ_FUYM01000004.1"/>
</dbReference>
<accession>A0A1T5CMH9</accession>